<proteinExistence type="predicted"/>
<feature type="chain" id="PRO_5024995246" description="Lipoprotein" evidence="1">
    <location>
        <begin position="18"/>
        <end position="85"/>
    </location>
</feature>
<dbReference type="Proteomes" id="UP000436522">
    <property type="component" value="Unassembled WGS sequence"/>
</dbReference>
<gene>
    <name evidence="2" type="ORF">So717_29900</name>
</gene>
<evidence type="ECO:0000313" key="2">
    <source>
        <dbReference type="EMBL" id="GFE51237.1"/>
    </source>
</evidence>
<evidence type="ECO:0000313" key="3">
    <source>
        <dbReference type="Proteomes" id="UP000436522"/>
    </source>
</evidence>
<accession>A0A640VTR3</accession>
<reference evidence="2 3" key="1">
    <citation type="submission" date="2019-12" db="EMBL/GenBank/DDBJ databases">
        <title>Roseobacter cerasinus sp. nov., isolated from seawater around aquaculture.</title>
        <authorList>
            <person name="Muramatsu S."/>
            <person name="Takabe Y."/>
            <person name="Mori K."/>
            <person name="Takaichi S."/>
            <person name="Hanada S."/>
        </authorList>
    </citation>
    <scope>NUCLEOTIDE SEQUENCE [LARGE SCALE GENOMIC DNA]</scope>
    <source>
        <strain evidence="2 3">AI77</strain>
    </source>
</reference>
<dbReference type="RefSeq" id="WP_159978781.1">
    <property type="nucleotide sequence ID" value="NZ_BLIV01000006.1"/>
</dbReference>
<dbReference type="AlphaFoldDB" id="A0A640VTR3"/>
<comment type="caution">
    <text evidence="2">The sequence shown here is derived from an EMBL/GenBank/DDBJ whole genome shotgun (WGS) entry which is preliminary data.</text>
</comment>
<evidence type="ECO:0000256" key="1">
    <source>
        <dbReference type="SAM" id="SignalP"/>
    </source>
</evidence>
<feature type="signal peptide" evidence="1">
    <location>
        <begin position="1"/>
        <end position="17"/>
    </location>
</feature>
<name>A0A640VTR3_9RHOB</name>
<evidence type="ECO:0008006" key="4">
    <source>
        <dbReference type="Google" id="ProtNLM"/>
    </source>
</evidence>
<dbReference type="EMBL" id="BLIV01000006">
    <property type="protein sequence ID" value="GFE51237.1"/>
    <property type="molecule type" value="Genomic_DNA"/>
</dbReference>
<protein>
    <recommendedName>
        <fullName evidence="4">Lipoprotein</fullName>
    </recommendedName>
</protein>
<dbReference type="PROSITE" id="PS51257">
    <property type="entry name" value="PROKAR_LIPOPROTEIN"/>
    <property type="match status" value="1"/>
</dbReference>
<organism evidence="2 3">
    <name type="scientific">Roseobacter cerasinus</name>
    <dbReference type="NCBI Taxonomy" id="2602289"/>
    <lineage>
        <taxon>Bacteria</taxon>
        <taxon>Pseudomonadati</taxon>
        <taxon>Pseudomonadota</taxon>
        <taxon>Alphaproteobacteria</taxon>
        <taxon>Rhodobacterales</taxon>
        <taxon>Roseobacteraceae</taxon>
        <taxon>Roseobacter</taxon>
    </lineage>
</organism>
<dbReference type="OrthoDB" id="9869741at2"/>
<keyword evidence="3" id="KW-1185">Reference proteome</keyword>
<keyword evidence="1" id="KW-0732">Signal</keyword>
<sequence length="85" mass="9401">MKPALLILPMLMLTACAEVLSERTSTVEVRGKTYPVKTQTLKAGERVYDVSRVNVRGRTERCLIDSPGDCQAAALEALRPRVEAR</sequence>